<evidence type="ECO:0000313" key="4">
    <source>
        <dbReference type="EMBL" id="CAI9284007.1"/>
    </source>
</evidence>
<dbReference type="GO" id="GO:0009904">
    <property type="term" value="P:chloroplast accumulation movement"/>
    <property type="evidence" value="ECO:0007669"/>
    <property type="project" value="TreeGrafter"/>
</dbReference>
<dbReference type="PANTHER" id="PTHR32054:SF17">
    <property type="entry name" value="EXPRESSED PROTEIN"/>
    <property type="match status" value="1"/>
</dbReference>
<dbReference type="GO" id="GO:0009903">
    <property type="term" value="P:chloroplast avoidance movement"/>
    <property type="evidence" value="ECO:0007669"/>
    <property type="project" value="TreeGrafter"/>
</dbReference>
<evidence type="ECO:0008006" key="6">
    <source>
        <dbReference type="Google" id="ProtNLM"/>
    </source>
</evidence>
<protein>
    <recommendedName>
        <fullName evidence="6">WEB family protein</fullName>
    </recommendedName>
</protein>
<accession>A0AA36E6F8</accession>
<gene>
    <name evidence="4" type="ORF">LSALG_LOCUS23566</name>
</gene>
<reference evidence="4" key="1">
    <citation type="submission" date="2023-04" db="EMBL/GenBank/DDBJ databases">
        <authorList>
            <person name="Vijverberg K."/>
            <person name="Xiong W."/>
            <person name="Schranz E."/>
        </authorList>
    </citation>
    <scope>NUCLEOTIDE SEQUENCE</scope>
</reference>
<keyword evidence="5" id="KW-1185">Reference proteome</keyword>
<comment type="similarity">
    <text evidence="1">Belongs to the WEB family.</text>
</comment>
<evidence type="ECO:0000313" key="5">
    <source>
        <dbReference type="Proteomes" id="UP001177003"/>
    </source>
</evidence>
<dbReference type="GO" id="GO:0005829">
    <property type="term" value="C:cytosol"/>
    <property type="evidence" value="ECO:0007669"/>
    <property type="project" value="TreeGrafter"/>
</dbReference>
<name>A0AA36E6F8_LACSI</name>
<proteinExistence type="inferred from homology"/>
<feature type="coiled-coil region" evidence="3">
    <location>
        <begin position="275"/>
        <end position="302"/>
    </location>
</feature>
<keyword evidence="2 3" id="KW-0175">Coiled coil</keyword>
<dbReference type="PANTHER" id="PTHR32054">
    <property type="entry name" value="HEAVY CHAIN, PUTATIVE, EXPRESSED-RELATED-RELATED"/>
    <property type="match status" value="1"/>
</dbReference>
<dbReference type="AlphaFoldDB" id="A0AA36E6F8"/>
<dbReference type="Proteomes" id="UP001177003">
    <property type="component" value="Chromosome 5"/>
</dbReference>
<dbReference type="EMBL" id="OX465081">
    <property type="protein sequence ID" value="CAI9284007.1"/>
    <property type="molecule type" value="Genomic_DNA"/>
</dbReference>
<evidence type="ECO:0000256" key="2">
    <source>
        <dbReference type="ARBA" id="ARBA00023054"/>
    </source>
</evidence>
<feature type="coiled-coil region" evidence="3">
    <location>
        <begin position="187"/>
        <end position="246"/>
    </location>
</feature>
<sequence>MVYLRQLAGRRSSLGGGGRREESMGEIDTDHIKSVRASLSHFGEKCGQIRSRSSSDDESEKVKDLEVVLQDLANCKVQLEAMDSAHKQALLNKDHHEKTVDELSMLLKTTEFEKDIYINECKEAKIRVSELHSKIQIMANELSDLKSTRDQLLTVEKQLVAATDDKLEAIKHTNALNDTILSLQVSSMEAESAKIEAEKHIELLESELTQLKLEIRGELDTVKTDLEEMCNKENEAQVEIALLKAELHKGRSKTAAAEASELRAKGEKSAAYFALQEMAIENQELKKENEGLQSELPNSDHEITISLEEYEMLVKKAEEAKLEPEMENLKKDLESAMARVSEFRTRAEQAATRAEVAEEAKAAVEEQIKRLKEQKQRRRAAMAALRAESMSKSSRSFEYHDDIDNSKTYMPLGTFLKMKF</sequence>
<evidence type="ECO:0000256" key="1">
    <source>
        <dbReference type="ARBA" id="ARBA00005485"/>
    </source>
</evidence>
<feature type="coiled-coil region" evidence="3">
    <location>
        <begin position="326"/>
        <end position="388"/>
    </location>
</feature>
<organism evidence="4 5">
    <name type="scientific">Lactuca saligna</name>
    <name type="common">Willowleaf lettuce</name>
    <dbReference type="NCBI Taxonomy" id="75948"/>
    <lineage>
        <taxon>Eukaryota</taxon>
        <taxon>Viridiplantae</taxon>
        <taxon>Streptophyta</taxon>
        <taxon>Embryophyta</taxon>
        <taxon>Tracheophyta</taxon>
        <taxon>Spermatophyta</taxon>
        <taxon>Magnoliopsida</taxon>
        <taxon>eudicotyledons</taxon>
        <taxon>Gunneridae</taxon>
        <taxon>Pentapetalae</taxon>
        <taxon>asterids</taxon>
        <taxon>campanulids</taxon>
        <taxon>Asterales</taxon>
        <taxon>Asteraceae</taxon>
        <taxon>Cichorioideae</taxon>
        <taxon>Cichorieae</taxon>
        <taxon>Lactucinae</taxon>
        <taxon>Lactuca</taxon>
    </lineage>
</organism>
<evidence type="ECO:0000256" key="3">
    <source>
        <dbReference type="SAM" id="Coils"/>
    </source>
</evidence>